<accession>A0A224YJE6</accession>
<protein>
    <submittedName>
        <fullName evidence="1">Uncharacterized protein</fullName>
    </submittedName>
</protein>
<reference evidence="1" key="1">
    <citation type="journal article" date="2017" name="Parasit. Vectors">
        <title>Sialotranscriptomics of Rhipicephalus zambeziensis reveals intricate expression profiles of secretory proteins and suggests tight temporal transcriptional regulation during blood-feeding.</title>
        <authorList>
            <person name="de Castro M.H."/>
            <person name="de Klerk D."/>
            <person name="Pienaar R."/>
            <person name="Rees D.J.G."/>
            <person name="Mans B.J."/>
        </authorList>
    </citation>
    <scope>NUCLEOTIDE SEQUENCE</scope>
    <source>
        <tissue evidence="1">Salivary glands</tissue>
    </source>
</reference>
<dbReference type="AlphaFoldDB" id="A0A224YJE6"/>
<dbReference type="EMBL" id="GFPF01003475">
    <property type="protein sequence ID" value="MAA14621.1"/>
    <property type="molecule type" value="Transcribed_RNA"/>
</dbReference>
<name>A0A224YJE6_9ACAR</name>
<organism evidence="1">
    <name type="scientific">Rhipicephalus zambeziensis</name>
    <dbReference type="NCBI Taxonomy" id="60191"/>
    <lineage>
        <taxon>Eukaryota</taxon>
        <taxon>Metazoa</taxon>
        <taxon>Ecdysozoa</taxon>
        <taxon>Arthropoda</taxon>
        <taxon>Chelicerata</taxon>
        <taxon>Arachnida</taxon>
        <taxon>Acari</taxon>
        <taxon>Parasitiformes</taxon>
        <taxon>Ixodida</taxon>
        <taxon>Ixodoidea</taxon>
        <taxon>Ixodidae</taxon>
        <taxon>Rhipicephalinae</taxon>
        <taxon>Rhipicephalus</taxon>
        <taxon>Rhipicephalus</taxon>
    </lineage>
</organism>
<sequence length="93" mass="9998">MSEARPSITSATVSFGGVTGRPTNDVSLECAPIGAGSYSSAYQERDRETTLSHLKRKGLRERRRVLLAVDHLKTDSKCSVVAAHGSLPQLLTT</sequence>
<proteinExistence type="predicted"/>
<evidence type="ECO:0000313" key="1">
    <source>
        <dbReference type="EMBL" id="MAA14621.1"/>
    </source>
</evidence>